<dbReference type="SUPFAM" id="SSF110296">
    <property type="entry name" value="Oligoxyloglucan reducing end-specific cellobiohydrolase"/>
    <property type="match status" value="1"/>
</dbReference>
<evidence type="ECO:0000313" key="1">
    <source>
        <dbReference type="EMBL" id="RDV84216.1"/>
    </source>
</evidence>
<protein>
    <recommendedName>
        <fullName evidence="3">Exo-alpha-sialidase</fullName>
    </recommendedName>
</protein>
<proteinExistence type="predicted"/>
<comment type="caution">
    <text evidence="1">The sequence shown here is derived from an EMBL/GenBank/DDBJ whole genome shotgun (WGS) entry which is preliminary data.</text>
</comment>
<evidence type="ECO:0000313" key="2">
    <source>
        <dbReference type="Proteomes" id="UP000256329"/>
    </source>
</evidence>
<keyword evidence="2" id="KW-1185">Reference proteome</keyword>
<evidence type="ECO:0008006" key="3">
    <source>
        <dbReference type="Google" id="ProtNLM"/>
    </source>
</evidence>
<sequence length="160" mass="17624">MTGQFDLPPNTYVIHVSRSGVLAYRPLQESEPSSKGGCAGFACTLFRSSSPGRELKPVSVFEQVNYVFGTSSFPFVWARKPGEKNFALYFTRDAGKTWELVPGTAGEFACPPWLVVTDPTEPQRAYIFSTPGSEALAYLADLGELLSLKDYLETEDEGKH</sequence>
<reference evidence="1 2" key="1">
    <citation type="submission" date="2018-08" db="EMBL/GenBank/DDBJ databases">
        <title>Form III RuBisCO-mediated autotrophy in Thermodesulfobium bacteria.</title>
        <authorList>
            <person name="Toshchakov S.V."/>
            <person name="Kublanov I.V."/>
            <person name="Frolov E."/>
            <person name="Bonch-Osmolovskaya E.A."/>
            <person name="Tourova T.P."/>
            <person name="Chernych N.A."/>
            <person name="Lebedinsky A.V."/>
        </authorList>
    </citation>
    <scope>NUCLEOTIDE SEQUENCE [LARGE SCALE GENOMIC DNA]</scope>
    <source>
        <strain evidence="1 2">SR</strain>
    </source>
</reference>
<dbReference type="AlphaFoldDB" id="A0A3D8P4S0"/>
<organism evidence="1 2">
    <name type="scientific">Ammonifex thiophilus</name>
    <dbReference type="NCBI Taxonomy" id="444093"/>
    <lineage>
        <taxon>Bacteria</taxon>
        <taxon>Bacillati</taxon>
        <taxon>Bacillota</taxon>
        <taxon>Clostridia</taxon>
        <taxon>Thermoanaerobacterales</taxon>
        <taxon>Thermoanaerobacteraceae</taxon>
        <taxon>Ammonifex</taxon>
    </lineage>
</organism>
<dbReference type="EMBL" id="QSLN01000002">
    <property type="protein sequence ID" value="RDV84216.1"/>
    <property type="molecule type" value="Genomic_DNA"/>
</dbReference>
<dbReference type="Proteomes" id="UP000256329">
    <property type="component" value="Unassembled WGS sequence"/>
</dbReference>
<name>A0A3D8P4S0_9THEO</name>
<accession>A0A3D8P4S0</accession>
<gene>
    <name evidence="1" type="ORF">DXX99_02600</name>
</gene>